<protein>
    <submittedName>
        <fullName evidence="2">Uncharacterized protein</fullName>
    </submittedName>
</protein>
<proteinExistence type="predicted"/>
<comment type="caution">
    <text evidence="2">The sequence shown here is derived from an EMBL/GenBank/DDBJ whole genome shotgun (WGS) entry which is preliminary data.</text>
</comment>
<organism evidence="2 3">
    <name type="scientific">Carya illinoinensis</name>
    <name type="common">Pecan</name>
    <dbReference type="NCBI Taxonomy" id="32201"/>
    <lineage>
        <taxon>Eukaryota</taxon>
        <taxon>Viridiplantae</taxon>
        <taxon>Streptophyta</taxon>
        <taxon>Embryophyta</taxon>
        <taxon>Tracheophyta</taxon>
        <taxon>Spermatophyta</taxon>
        <taxon>Magnoliopsida</taxon>
        <taxon>eudicotyledons</taxon>
        <taxon>Gunneridae</taxon>
        <taxon>Pentapetalae</taxon>
        <taxon>rosids</taxon>
        <taxon>fabids</taxon>
        <taxon>Fagales</taxon>
        <taxon>Juglandaceae</taxon>
        <taxon>Carya</taxon>
    </lineage>
</organism>
<dbReference type="EMBL" id="CM031825">
    <property type="protein sequence ID" value="KAG6730727.1"/>
    <property type="molecule type" value="Genomic_DNA"/>
</dbReference>
<accession>A0A922G1N9</accession>
<name>A0A922G1N9_CARIL</name>
<dbReference type="AlphaFoldDB" id="A0A922G1N9"/>
<dbReference type="Proteomes" id="UP000811246">
    <property type="component" value="Chromosome 1"/>
</dbReference>
<sequence length="72" mass="8223">MGGLTMDKGLQAQMIDTFEEIRRSAEARREAAMEVMESSRSRKRSKGEHSMESDGAFDLQMHCMKLLEENGR</sequence>
<feature type="region of interest" description="Disordered" evidence="1">
    <location>
        <begin position="33"/>
        <end position="57"/>
    </location>
</feature>
<gene>
    <name evidence="2" type="ORF">I3842_01G094800</name>
</gene>
<evidence type="ECO:0000313" key="2">
    <source>
        <dbReference type="EMBL" id="KAG6730727.1"/>
    </source>
</evidence>
<evidence type="ECO:0000256" key="1">
    <source>
        <dbReference type="SAM" id="MobiDB-lite"/>
    </source>
</evidence>
<reference evidence="2" key="1">
    <citation type="submission" date="2021-01" db="EMBL/GenBank/DDBJ databases">
        <authorList>
            <person name="Lovell J.T."/>
            <person name="Bentley N."/>
            <person name="Bhattarai G."/>
            <person name="Jenkins J.W."/>
            <person name="Sreedasyam A."/>
            <person name="Alarcon Y."/>
            <person name="Bock C."/>
            <person name="Boston L."/>
            <person name="Carlson J."/>
            <person name="Cervantes K."/>
            <person name="Clermont K."/>
            <person name="Krom N."/>
            <person name="Kubenka K."/>
            <person name="Mamidi S."/>
            <person name="Mattison C."/>
            <person name="Monteros M."/>
            <person name="Pisani C."/>
            <person name="Plott C."/>
            <person name="Rajasekar S."/>
            <person name="Rhein H.S."/>
            <person name="Rohla C."/>
            <person name="Song M."/>
            <person name="Hilaire R.S."/>
            <person name="Shu S."/>
            <person name="Wells L."/>
            <person name="Wang X."/>
            <person name="Webber J."/>
            <person name="Heerema R.J."/>
            <person name="Klein P."/>
            <person name="Conner P."/>
            <person name="Grauke L."/>
            <person name="Grimwood J."/>
            <person name="Schmutz J."/>
            <person name="Randall J.J."/>
        </authorList>
    </citation>
    <scope>NUCLEOTIDE SEQUENCE</scope>
    <source>
        <tissue evidence="2">Leaf</tissue>
    </source>
</reference>
<evidence type="ECO:0000313" key="3">
    <source>
        <dbReference type="Proteomes" id="UP000811246"/>
    </source>
</evidence>